<proteinExistence type="predicted"/>
<dbReference type="Proteomes" id="UP001165060">
    <property type="component" value="Unassembled WGS sequence"/>
</dbReference>
<comment type="caution">
    <text evidence="2">The sequence shown here is derived from an EMBL/GenBank/DDBJ whole genome shotgun (WGS) entry which is preliminary data.</text>
</comment>
<feature type="compositionally biased region" description="Gly residues" evidence="1">
    <location>
        <begin position="450"/>
        <end position="460"/>
    </location>
</feature>
<protein>
    <submittedName>
        <fullName evidence="2">Uncharacterized protein</fullName>
    </submittedName>
</protein>
<evidence type="ECO:0000313" key="3">
    <source>
        <dbReference type="Proteomes" id="UP001165060"/>
    </source>
</evidence>
<keyword evidence="3" id="KW-1185">Reference proteome</keyword>
<evidence type="ECO:0000256" key="1">
    <source>
        <dbReference type="SAM" id="MobiDB-lite"/>
    </source>
</evidence>
<dbReference type="EMBL" id="BRYB01005030">
    <property type="protein sequence ID" value="GMI19532.1"/>
    <property type="molecule type" value="Genomic_DNA"/>
</dbReference>
<reference evidence="2 3" key="1">
    <citation type="journal article" date="2023" name="Commun. Biol.">
        <title>Genome analysis of Parmales, the sister group of diatoms, reveals the evolutionary specialization of diatoms from phago-mixotrophs to photoautotrophs.</title>
        <authorList>
            <person name="Ban H."/>
            <person name="Sato S."/>
            <person name="Yoshikawa S."/>
            <person name="Yamada K."/>
            <person name="Nakamura Y."/>
            <person name="Ichinomiya M."/>
            <person name="Sato N."/>
            <person name="Blanc-Mathieu R."/>
            <person name="Endo H."/>
            <person name="Kuwata A."/>
            <person name="Ogata H."/>
        </authorList>
    </citation>
    <scope>NUCLEOTIDE SEQUENCE [LARGE SCALE GENOMIC DNA]</scope>
</reference>
<organism evidence="2 3">
    <name type="scientific">Tetraparma gracilis</name>
    <dbReference type="NCBI Taxonomy" id="2962635"/>
    <lineage>
        <taxon>Eukaryota</taxon>
        <taxon>Sar</taxon>
        <taxon>Stramenopiles</taxon>
        <taxon>Ochrophyta</taxon>
        <taxon>Bolidophyceae</taxon>
        <taxon>Parmales</taxon>
        <taxon>Triparmaceae</taxon>
        <taxon>Tetraparma</taxon>
    </lineage>
</organism>
<evidence type="ECO:0000313" key="2">
    <source>
        <dbReference type="EMBL" id="GMI19532.1"/>
    </source>
</evidence>
<gene>
    <name evidence="2" type="ORF">TeGR_g10493</name>
</gene>
<feature type="compositionally biased region" description="Polar residues" evidence="1">
    <location>
        <begin position="463"/>
        <end position="475"/>
    </location>
</feature>
<name>A0ABQ6M530_9STRA</name>
<feature type="compositionally biased region" description="Acidic residues" evidence="1">
    <location>
        <begin position="270"/>
        <end position="293"/>
    </location>
</feature>
<accession>A0ABQ6M530</accession>
<feature type="region of interest" description="Disordered" evidence="1">
    <location>
        <begin position="450"/>
        <end position="476"/>
    </location>
</feature>
<sequence length="684" mass="70845">MRNLKMARERTLLAVSKTVTPRRLDDSDEDTPQCILDSPCFVEHDFETGMPACSWFQAIVACDTPLCPDDQASQAMAEMMESCICDGDAEACSAMGGDDESSGVPACIEQCMQVEDSPIAIVGMAGPFQGAEASGPICEFFGEGGGAADCMTECTPLEQAMVDGVADCACLEGGGTSCQIGAENGFGVAEMCMMTCLPSVGDPDQDLCDAVATAEGVSGLGIEDLCPGITDCFQEADPGSDNEALLIVVEMGLKPSLICNCNADAEGCEDRDFGDDDDEDDHDDHGDDEDDEHGGDGLPHGGDGLPPTDTYDPTLPSSGACSCDPDHDPSACPSNPWEEGSGDENLEEKCGQLKGVQESSPCCFGSYMMPGYATFYKSFMLFLMEFQKNDPDNGGDMNVLDNPMMMNMMVKTMMQQTKSAIEQQCSIEIDTGEDGCGVDSCGDAWVPGEGQEGGGKGEGGMIPTSSPTGSPTMIPTSEEDAEADEEPAMELFAVVPVTVGFTMPPVDLEDEQVMESVNAVLEETVAATVGVGREMVTVTDIREKAGGAGAGRRRTTSAMELDADVEIRTSIAENAGAGAAAGAIESTLDEKQGDGSMAAHFAEAVGAEMPEVAAQAEEMGIDMGVASIEVEMDEVGVVEVAADDDYGDDEGGLSLFGDGAAPGGGAVKGAVVGIALGLGLWAGM</sequence>
<feature type="region of interest" description="Disordered" evidence="1">
    <location>
        <begin position="270"/>
        <end position="345"/>
    </location>
</feature>
<feature type="compositionally biased region" description="Low complexity" evidence="1">
    <location>
        <begin position="305"/>
        <end position="316"/>
    </location>
</feature>